<organism evidence="3 4">
    <name type="scientific">Saccharopolyspora antimicrobica</name>
    <dbReference type="NCBI Taxonomy" id="455193"/>
    <lineage>
        <taxon>Bacteria</taxon>
        <taxon>Bacillati</taxon>
        <taxon>Actinomycetota</taxon>
        <taxon>Actinomycetes</taxon>
        <taxon>Pseudonocardiales</taxon>
        <taxon>Pseudonocardiaceae</taxon>
        <taxon>Saccharopolyspora</taxon>
    </lineage>
</organism>
<sequence length="422" mass="45356">MTGYRPRIVDRVVQGALETFGAVVLQGPRAVGKTTTGLQVAASSIRLDSSPELASLAETSPRTVLTGDAPRLLDEWQLAPVLWNAVRHEIDQRAVPGQFILTGSATPPDDITRHSGAGRFRRVTLRPMTLAESGESIAAFTMADLFDGAAIGGFGGPTVEDYADLVVRGGWPALVAQPTRSAHDYLNSYLDDITRVDLTETGVGVDPMRVRALIRALARNVSTEISVSELSKEAEIGESGSWVSAQSARKYLDALSRVFVVEEQPAWSTHLRSKIRLRTSPKWHFVDPSLAAAALGAGRQALLNDLHALGLLFESLCIRDLRAHADQLGGTVYHYRDGSGLEVDAIVELNNGRWAAFEVKMGGTKNIDKAAANLIALKNKVSEKRSDQLSSLNVLTAGNTSYTRPDGVNVVALGHLGTDETS</sequence>
<accession>A0ABX9T8C9</accession>
<reference evidence="3 4" key="1">
    <citation type="submission" date="2018-10" db="EMBL/GenBank/DDBJ databases">
        <title>Sequencing the genomes of 1000 actinobacteria strains.</title>
        <authorList>
            <person name="Klenk H.-P."/>
        </authorList>
    </citation>
    <scope>NUCLEOTIDE SEQUENCE [LARGE SCALE GENOMIC DNA]</scope>
    <source>
        <strain evidence="3 4">DSM 45119</strain>
    </source>
</reference>
<comment type="caution">
    <text evidence="3">The sequence shown here is derived from an EMBL/GenBank/DDBJ whole genome shotgun (WGS) entry which is preliminary data.</text>
</comment>
<proteinExistence type="predicted"/>
<evidence type="ECO:0000259" key="1">
    <source>
        <dbReference type="Pfam" id="PF13173"/>
    </source>
</evidence>
<evidence type="ECO:0008006" key="5">
    <source>
        <dbReference type="Google" id="ProtNLM"/>
    </source>
</evidence>
<dbReference type="Pfam" id="PF13635">
    <property type="entry name" value="DUF4143"/>
    <property type="match status" value="1"/>
</dbReference>
<name>A0ABX9T8C9_9PSEU</name>
<gene>
    <name evidence="3" type="ORF">ATL45_1341</name>
</gene>
<dbReference type="InterPro" id="IPR025420">
    <property type="entry name" value="DUF4143"/>
</dbReference>
<evidence type="ECO:0000313" key="4">
    <source>
        <dbReference type="Proteomes" id="UP000270697"/>
    </source>
</evidence>
<dbReference type="PANTHER" id="PTHR43566">
    <property type="entry name" value="CONSERVED PROTEIN"/>
    <property type="match status" value="1"/>
</dbReference>
<feature type="domain" description="AAA" evidence="1">
    <location>
        <begin position="22"/>
        <end position="132"/>
    </location>
</feature>
<protein>
    <recommendedName>
        <fullName evidence="5">ATP-binding protein</fullName>
    </recommendedName>
</protein>
<feature type="domain" description="DUF4143" evidence="2">
    <location>
        <begin position="197"/>
        <end position="361"/>
    </location>
</feature>
<keyword evidence="4" id="KW-1185">Reference proteome</keyword>
<dbReference type="PANTHER" id="PTHR43566:SF2">
    <property type="entry name" value="DUF4143 DOMAIN-CONTAINING PROTEIN"/>
    <property type="match status" value="1"/>
</dbReference>
<dbReference type="InterPro" id="IPR041682">
    <property type="entry name" value="AAA_14"/>
</dbReference>
<dbReference type="Proteomes" id="UP000270697">
    <property type="component" value="Unassembled WGS sequence"/>
</dbReference>
<dbReference type="Pfam" id="PF13173">
    <property type="entry name" value="AAA_14"/>
    <property type="match status" value="1"/>
</dbReference>
<dbReference type="EMBL" id="RBXX01000002">
    <property type="protein sequence ID" value="RKT83068.1"/>
    <property type="molecule type" value="Genomic_DNA"/>
</dbReference>
<evidence type="ECO:0000313" key="3">
    <source>
        <dbReference type="EMBL" id="RKT83068.1"/>
    </source>
</evidence>
<evidence type="ECO:0000259" key="2">
    <source>
        <dbReference type="Pfam" id="PF13635"/>
    </source>
</evidence>